<protein>
    <recommendedName>
        <fullName evidence="4">DUF3456 domain-containing protein</fullName>
    </recommendedName>
</protein>
<accession>A0A834XL80</accession>
<evidence type="ECO:0000256" key="2">
    <source>
        <dbReference type="SAM" id="MobiDB-lite"/>
    </source>
</evidence>
<dbReference type="Proteomes" id="UP000639338">
    <property type="component" value="Unassembled WGS sequence"/>
</dbReference>
<dbReference type="AlphaFoldDB" id="A0A834XL80"/>
<keyword evidence="3" id="KW-0732">Signal</keyword>
<dbReference type="InterPro" id="IPR042415">
    <property type="entry name" value="CNPY"/>
</dbReference>
<keyword evidence="6" id="KW-1185">Reference proteome</keyword>
<dbReference type="InterPro" id="IPR021852">
    <property type="entry name" value="DUF3456"/>
</dbReference>
<evidence type="ECO:0000313" key="6">
    <source>
        <dbReference type="Proteomes" id="UP000639338"/>
    </source>
</evidence>
<feature type="region of interest" description="Disordered" evidence="2">
    <location>
        <begin position="177"/>
        <end position="203"/>
    </location>
</feature>
<comment type="caution">
    <text evidence="5">The sequence shown here is derived from an EMBL/GenBank/DDBJ whole genome shotgun (WGS) entry which is preliminary data.</text>
</comment>
<proteinExistence type="inferred from homology"/>
<gene>
    <name evidence="5" type="ORF">HCN44_003161</name>
</gene>
<evidence type="ECO:0000313" key="5">
    <source>
        <dbReference type="EMBL" id="KAF7987399.1"/>
    </source>
</evidence>
<dbReference type="OrthoDB" id="192915at2759"/>
<feature type="signal peptide" evidence="3">
    <location>
        <begin position="1"/>
        <end position="20"/>
    </location>
</feature>
<organism evidence="5 6">
    <name type="scientific">Aphidius gifuensis</name>
    <name type="common">Parasitoid wasp</name>
    <dbReference type="NCBI Taxonomy" id="684658"/>
    <lineage>
        <taxon>Eukaryota</taxon>
        <taxon>Metazoa</taxon>
        <taxon>Ecdysozoa</taxon>
        <taxon>Arthropoda</taxon>
        <taxon>Hexapoda</taxon>
        <taxon>Insecta</taxon>
        <taxon>Pterygota</taxon>
        <taxon>Neoptera</taxon>
        <taxon>Endopterygota</taxon>
        <taxon>Hymenoptera</taxon>
        <taxon>Apocrita</taxon>
        <taxon>Ichneumonoidea</taxon>
        <taxon>Braconidae</taxon>
        <taxon>Aphidiinae</taxon>
        <taxon>Aphidius</taxon>
    </lineage>
</organism>
<dbReference type="PANTHER" id="PTHR13341:SF2">
    <property type="entry name" value="PROTEIN SEELE"/>
    <property type="match status" value="1"/>
</dbReference>
<sequence length="203" mass="22965">MNNFLIAVSIFCLSIGLACADEVDLKQLKCLVCRSSIEEVEGVLAKIKPTQDMEVGNFRLDADGNVIKKKIPLSRSEIHISDVLDDICNRMDDYVRAKYKSNGKLTIMKLMTENGQMNPDMSIVDIIQDGDLNKSLKHYCEELVELSEDDIVKYFRDGETDVINKVCTESSKFCSDELPADQTPHDYEAPIDELDESTERMEL</sequence>
<reference evidence="5 6" key="1">
    <citation type="submission" date="2020-08" db="EMBL/GenBank/DDBJ databases">
        <title>Aphidius gifuensis genome sequencing and assembly.</title>
        <authorList>
            <person name="Du Z."/>
        </authorList>
    </citation>
    <scope>NUCLEOTIDE SEQUENCE [LARGE SCALE GENOMIC DNA]</scope>
    <source>
        <strain evidence="5">YNYX2018</strain>
        <tissue evidence="5">Adults</tissue>
    </source>
</reference>
<comment type="similarity">
    <text evidence="1">Belongs to the canopy family.</text>
</comment>
<name>A0A834XL80_APHGI</name>
<dbReference type="PANTHER" id="PTHR13341">
    <property type="entry name" value="MIR-INTERACTING SAPOSIN-LIKE PROTEIN"/>
    <property type="match status" value="1"/>
</dbReference>
<evidence type="ECO:0000256" key="1">
    <source>
        <dbReference type="ARBA" id="ARBA00007285"/>
    </source>
</evidence>
<dbReference type="EMBL" id="JACMRX010000006">
    <property type="protein sequence ID" value="KAF7987399.1"/>
    <property type="molecule type" value="Genomic_DNA"/>
</dbReference>
<evidence type="ECO:0000256" key="3">
    <source>
        <dbReference type="SAM" id="SignalP"/>
    </source>
</evidence>
<dbReference type="GO" id="GO:0005783">
    <property type="term" value="C:endoplasmic reticulum"/>
    <property type="evidence" value="ECO:0007669"/>
    <property type="project" value="TreeGrafter"/>
</dbReference>
<feature type="chain" id="PRO_5032364328" description="DUF3456 domain-containing protein" evidence="3">
    <location>
        <begin position="21"/>
        <end position="203"/>
    </location>
</feature>
<dbReference type="Pfam" id="PF11938">
    <property type="entry name" value="DUF3456"/>
    <property type="match status" value="1"/>
</dbReference>
<feature type="domain" description="DUF3456" evidence="4">
    <location>
        <begin position="29"/>
        <end position="174"/>
    </location>
</feature>
<evidence type="ECO:0000259" key="4">
    <source>
        <dbReference type="Pfam" id="PF11938"/>
    </source>
</evidence>